<dbReference type="GeneID" id="17356926"/>
<proteinExistence type="inferred from homology"/>
<evidence type="ECO:0000313" key="5">
    <source>
        <dbReference type="EMBL" id="EFN57691.1"/>
    </source>
</evidence>
<keyword evidence="6" id="KW-1185">Reference proteome</keyword>
<keyword evidence="2 4" id="KW-0396">Initiation factor</keyword>
<dbReference type="KEGG" id="cvr:CHLNCDRAFT_57223"/>
<keyword evidence="1 4" id="KW-0963">Cytoplasm</keyword>
<comment type="function">
    <text evidence="4">Component of the eukaryotic translation initiation factor 3 (eIF-3) complex, which is involved in protein synthesis of a specialized repertoire of mRNAs and, together with other initiation factors, stimulates binding of mRNA and methionyl-tRNAi to the 40S ribosome. The eIF-3 complex specifically targets and initiates translation of a subset of mRNAs involved in cell proliferation.</text>
</comment>
<dbReference type="OMA" id="AGWFIRN"/>
<dbReference type="GO" id="GO:0016282">
    <property type="term" value="C:eukaryotic 43S preinitiation complex"/>
    <property type="evidence" value="ECO:0007669"/>
    <property type="project" value="UniProtKB-UniRule"/>
</dbReference>
<evidence type="ECO:0000313" key="6">
    <source>
        <dbReference type="Proteomes" id="UP000008141"/>
    </source>
</evidence>
<dbReference type="GO" id="GO:0033290">
    <property type="term" value="C:eukaryotic 48S preinitiation complex"/>
    <property type="evidence" value="ECO:0007669"/>
    <property type="project" value="UniProtKB-UniRule"/>
</dbReference>
<dbReference type="AlphaFoldDB" id="E1Z8Z5"/>
<dbReference type="Proteomes" id="UP000008141">
    <property type="component" value="Unassembled WGS sequence"/>
</dbReference>
<dbReference type="STRING" id="554065.E1Z8Z5"/>
<dbReference type="eggNOG" id="KOG3677">
    <property type="taxonomic scope" value="Eukaryota"/>
</dbReference>
<dbReference type="EMBL" id="GL433839">
    <property type="protein sequence ID" value="EFN57691.1"/>
    <property type="molecule type" value="Genomic_DNA"/>
</dbReference>
<comment type="similarity">
    <text evidence="4">Belongs to the eIF-3 subunit L family.</text>
</comment>
<evidence type="ECO:0000256" key="3">
    <source>
        <dbReference type="ARBA" id="ARBA00022917"/>
    </source>
</evidence>
<gene>
    <name evidence="5" type="ORF">CHLNCDRAFT_57223</name>
</gene>
<evidence type="ECO:0000256" key="2">
    <source>
        <dbReference type="ARBA" id="ARBA00022540"/>
    </source>
</evidence>
<evidence type="ECO:0000256" key="1">
    <source>
        <dbReference type="ARBA" id="ARBA00022490"/>
    </source>
</evidence>
<protein>
    <recommendedName>
        <fullName evidence="4">Eukaryotic translation initiation factor 3 subunit L</fullName>
        <shortName evidence="4">eIF3l</shortName>
    </recommendedName>
</protein>
<comment type="subcellular location">
    <subcellularLocation>
        <location evidence="4">Cytoplasm</location>
    </subcellularLocation>
</comment>
<dbReference type="FunCoup" id="E1Z8Z5">
    <property type="interactions" value="1742"/>
</dbReference>
<name>E1Z8Z5_CHLVA</name>
<comment type="subunit">
    <text evidence="4">Component of the eukaryotic translation initiation factor 3 (eIF-3) complex.</text>
</comment>
<accession>E1Z8Z5</accession>
<dbReference type="OrthoDB" id="15082at2759"/>
<sequence length="519" mass="58843">MDAYEGGFARPAPVPKMVADFCQFLYRHIRERNINEVYVMYSHTFPHLSERFFKGSTWPTVDSVLPLVDGDHVFGLLYKEMYYRHLYASTKPTLEQRMDSWDNYRELFSVILNSNLNMLLPNLWLWDMVDEFVYQFQSFCQYRGKLAGKAPEEIEMLKKADGVWDPTAVVAFLNELVTRSAIREELAQPGAVDKLYQTEGYGSMSNVRRMLGYFSLVGLLRVHSILGDYTTAIKSMAPLHPFLRKSLFTTKIPMCNITLLYYTGFAYCMLQRYLDAAKCFNFILTYISKAKHQARGAVYEQILKKNEQMYALLAIVTALCPTANRLLDEAVTNTLREKYGEKVRSMQAGSSDTFEELFTYACPKFVSAAPPDFANPGANSNMEAFRVQLRAFMSVVEERKHLPALKQFLKLYSSIPTTKLASLAEMDPATLKQQLALLRQSTQVVTWTTGDPLAGTAVTAGDIEFSIEQQDGEEMVVVAEPKAKTVKGDVLVRHIARFEEIIRDLSALPQPGAQPVAAH</sequence>
<dbReference type="GO" id="GO:0005852">
    <property type="term" value="C:eukaryotic translation initiation factor 3 complex"/>
    <property type="evidence" value="ECO:0007669"/>
    <property type="project" value="UniProtKB-UniRule"/>
</dbReference>
<dbReference type="InterPro" id="IPR019382">
    <property type="entry name" value="eIF3l"/>
</dbReference>
<dbReference type="Pfam" id="PF10255">
    <property type="entry name" value="Paf67"/>
    <property type="match status" value="1"/>
</dbReference>
<dbReference type="RefSeq" id="XP_005849793.1">
    <property type="nucleotide sequence ID" value="XM_005849731.1"/>
</dbReference>
<keyword evidence="3 4" id="KW-0648">Protein biosynthesis</keyword>
<organism evidence="6">
    <name type="scientific">Chlorella variabilis</name>
    <name type="common">Green alga</name>
    <dbReference type="NCBI Taxonomy" id="554065"/>
    <lineage>
        <taxon>Eukaryota</taxon>
        <taxon>Viridiplantae</taxon>
        <taxon>Chlorophyta</taxon>
        <taxon>core chlorophytes</taxon>
        <taxon>Trebouxiophyceae</taxon>
        <taxon>Chlorellales</taxon>
        <taxon>Chlorellaceae</taxon>
        <taxon>Chlorella clade</taxon>
        <taxon>Chlorella</taxon>
    </lineage>
</organism>
<evidence type="ECO:0000256" key="4">
    <source>
        <dbReference type="HAMAP-Rule" id="MF_03011"/>
    </source>
</evidence>
<dbReference type="PANTHER" id="PTHR13242">
    <property type="entry name" value="EUKARYOTIC TRANSLATION INITIATION FACTOR 3"/>
    <property type="match status" value="1"/>
</dbReference>
<reference evidence="5 6" key="1">
    <citation type="journal article" date="2010" name="Plant Cell">
        <title>The Chlorella variabilis NC64A genome reveals adaptation to photosymbiosis, coevolution with viruses, and cryptic sex.</title>
        <authorList>
            <person name="Blanc G."/>
            <person name="Duncan G."/>
            <person name="Agarkova I."/>
            <person name="Borodovsky M."/>
            <person name="Gurnon J."/>
            <person name="Kuo A."/>
            <person name="Lindquist E."/>
            <person name="Lucas S."/>
            <person name="Pangilinan J."/>
            <person name="Polle J."/>
            <person name="Salamov A."/>
            <person name="Terry A."/>
            <person name="Yamada T."/>
            <person name="Dunigan D.D."/>
            <person name="Grigoriev I.V."/>
            <person name="Claverie J.M."/>
            <person name="Van Etten J.L."/>
        </authorList>
    </citation>
    <scope>NUCLEOTIDE SEQUENCE [LARGE SCALE GENOMIC DNA]</scope>
    <source>
        <strain evidence="5 6">NC64A</strain>
    </source>
</reference>
<dbReference type="GO" id="GO:0003743">
    <property type="term" value="F:translation initiation factor activity"/>
    <property type="evidence" value="ECO:0007669"/>
    <property type="project" value="UniProtKB-UniRule"/>
</dbReference>
<dbReference type="GO" id="GO:0001732">
    <property type="term" value="P:formation of cytoplasmic translation initiation complex"/>
    <property type="evidence" value="ECO:0007669"/>
    <property type="project" value="UniProtKB-UniRule"/>
</dbReference>
<dbReference type="PANTHER" id="PTHR13242:SF0">
    <property type="entry name" value="EUKARYOTIC TRANSLATION INITIATION FACTOR 3 SUBUNIT L"/>
    <property type="match status" value="1"/>
</dbReference>
<dbReference type="InParanoid" id="E1Z8Z5"/>
<dbReference type="HAMAP" id="MF_03011">
    <property type="entry name" value="eIF3l"/>
    <property type="match status" value="1"/>
</dbReference>